<comment type="caution">
    <text evidence="1">The sequence shown here is derived from an EMBL/GenBank/DDBJ whole genome shotgun (WGS) entry which is preliminary data.</text>
</comment>
<dbReference type="AlphaFoldDB" id="A0A7C8UHT2"/>
<gene>
    <name evidence="1" type="ORF">TWF106_008600</name>
</gene>
<evidence type="ECO:0000313" key="2">
    <source>
        <dbReference type="Proteomes" id="UP000472727"/>
    </source>
</evidence>
<protein>
    <submittedName>
        <fullName evidence="1">Uncharacterized protein</fullName>
    </submittedName>
</protein>
<evidence type="ECO:0000313" key="1">
    <source>
        <dbReference type="EMBL" id="KAF3215913.1"/>
    </source>
</evidence>
<name>A0A7C8UHT2_ORBOL</name>
<accession>A0A7C8UHT2</accession>
<dbReference type="Proteomes" id="UP000472727">
    <property type="component" value="Unassembled WGS sequence"/>
</dbReference>
<sequence length="687" mass="76635">MNNLPNQQSSEKIHWQACLNPAYFESYGYQDFLYKLYGVGKESKPQKNLSINVKDSLLVREVEHLKSCNFNPQGQGLNEAFSPEKQLAIGKTKSIKPRSKLEPTQTDLASDLAPLESLRVPFSLNHIDFGIRDGKKKLNPLVPASMKDYIAPGNPFSTGEPPTAPGKRDPNTAQWSYLEMAYRIRMLWQQLWYYAGTKGLQNNDKTTYLHRFFDDQVPAKIKEGRSFINGIFPPTIVAVLKTNQQRINQRLAGVLAHLDVEINAIDGEKHNTQALLTALNGELTALNNAAAQGAQNSDKIEAIKKDIQKASGALKKLDADRITLLKKKCAYLTWTPDKPLFHEENVNINNDLGIAIPWVVSTIGGQKGPAGPISLEVSFILALQVQGIDLAQVRALRRSISEIQGMESDIGSATGEKFIATAIKIYGKGDDIITEHPAEAGDTTRDKLPPNGPAGRLLVKTPTAEKSLSLDRIEDIHTTIFNSDHFDGDKAKMTGSVGVYCGMDFLAGMDSFFFEDNKNPCAGFVIHPTDISTVQVVFSEIDIGDNAKQSQNQGYRWYRFIHPDQLPTSDGNEYLGFSKTAVKDFSEGNKVLSGDFLSESKTGGSRPLKPTENWYTSRRVRCHAHPVTWHRDDFEQTFRCRAPEGKLGGYNGKYKMHLYLLSEVDTVKYPRQTFIKNSDTIDFFGYE</sequence>
<organism evidence="1 2">
    <name type="scientific">Orbilia oligospora</name>
    <name type="common">Nematode-trapping fungus</name>
    <name type="synonym">Arthrobotrys oligospora</name>
    <dbReference type="NCBI Taxonomy" id="2813651"/>
    <lineage>
        <taxon>Eukaryota</taxon>
        <taxon>Fungi</taxon>
        <taxon>Dikarya</taxon>
        <taxon>Ascomycota</taxon>
        <taxon>Pezizomycotina</taxon>
        <taxon>Orbiliomycetes</taxon>
        <taxon>Orbiliales</taxon>
        <taxon>Orbiliaceae</taxon>
        <taxon>Orbilia</taxon>
    </lineage>
</organism>
<proteinExistence type="predicted"/>
<dbReference type="EMBL" id="WIWS01000052">
    <property type="protein sequence ID" value="KAF3215913.1"/>
    <property type="molecule type" value="Genomic_DNA"/>
</dbReference>
<reference evidence="1 2" key="1">
    <citation type="submission" date="2019-06" db="EMBL/GenBank/DDBJ databases">
        <authorList>
            <person name="Palmer J.M."/>
        </authorList>
    </citation>
    <scope>NUCLEOTIDE SEQUENCE [LARGE SCALE GENOMIC DNA]</scope>
    <source>
        <strain evidence="1 2">TWF106</strain>
    </source>
</reference>